<proteinExistence type="inferred from homology"/>
<reference evidence="5 7" key="2">
    <citation type="submission" date="2018-03" db="EMBL/GenBank/DDBJ databases">
        <title>Genomic Encyclopedia of Archaeal and Bacterial Type Strains, Phase II (KMG-II): from individual species to whole genera.</title>
        <authorList>
            <person name="Goeker M."/>
        </authorList>
    </citation>
    <scope>NUCLEOTIDE SEQUENCE [LARGE SCALE GENOMIC DNA]</scope>
    <source>
        <strain evidence="5 7">DSM 25227</strain>
    </source>
</reference>
<reference evidence="6 8" key="1">
    <citation type="submission" date="2016-10" db="EMBL/GenBank/DDBJ databases">
        <authorList>
            <person name="Cai Z."/>
        </authorList>
    </citation>
    <scope>NUCLEOTIDE SEQUENCE [LARGE SCALE GENOMIC DNA]</scope>
    <source>
        <strain evidence="6 8">DSM 25227</strain>
    </source>
</reference>
<evidence type="ECO:0000256" key="3">
    <source>
        <dbReference type="SAM" id="Phobius"/>
    </source>
</evidence>
<name>A0A2Y9C185_9RHOB</name>
<dbReference type="OrthoDB" id="9803111at2"/>
<evidence type="ECO:0000313" key="6">
    <source>
        <dbReference type="EMBL" id="SSA47502.1"/>
    </source>
</evidence>
<feature type="region of interest" description="Disordered" evidence="2">
    <location>
        <begin position="621"/>
        <end position="645"/>
    </location>
</feature>
<protein>
    <submittedName>
        <fullName evidence="5">FlaA1/EpsC-like NDP-sugar epimerase</fullName>
    </submittedName>
    <submittedName>
        <fullName evidence="6">NDP-sugar epimerase, includes UDP-GlcNAc-inverting 4,6-dehydratase FlaA1 and capsular polysaccharide biosynthesis protein EpsC</fullName>
    </submittedName>
</protein>
<dbReference type="InterPro" id="IPR029063">
    <property type="entry name" value="SAM-dependent_MTases_sf"/>
</dbReference>
<organism evidence="6 8">
    <name type="scientific">Jannaschia seohaensis</name>
    <dbReference type="NCBI Taxonomy" id="475081"/>
    <lineage>
        <taxon>Bacteria</taxon>
        <taxon>Pseudomonadati</taxon>
        <taxon>Pseudomonadota</taxon>
        <taxon>Alphaproteobacteria</taxon>
        <taxon>Rhodobacterales</taxon>
        <taxon>Roseobacteraceae</taxon>
        <taxon>Jannaschia</taxon>
    </lineage>
</organism>
<sequence>MLKLLKAMDRRQKSFVFFVLDIFLICAALVAALMVAPPLPEMVDASTVLIVGIPYVLILGGGLLVFLGIPSLQLSDLDGPATGSLTLMAILLAIGTVVLTTLLGYSLPPMLHLMFGIFSFLFMLIARVVLLQVVLAIYRRGETVCRVLIYGAGTTGVQLVQAFKAHQDIDPVAFVDDNRTIQGMTISGLPVLSPVRIREIVRDRKIDRVLLAIPSLSPPKQAQMARRLQKMGLEVQMLPSFSQLIGEEALIDKLTTLNPQMFLNRAEVETTLGEGSESYAGKSVLVSGAGGSIGSELCRQLIECRPRKLVLFELSELALFNVEGMLRTLARDSGVELALVLGSVTDSRQVRHVLEQHKVEVVLHAAAYKHVSLVQQNPMAGIANNVLGTQTLANAAVAHGVERFILISSDKAVRPKGVMGASKRFAEMVIQDLASRVPEGEGPIFSMVRFGNVLGSSGSVVPIFHDQIQKGGPVTVTHPQVTRFFMTIQEAARLVLKAGAMAEGGEVFLLDMGEPVKIVDLATQAIEASGYSVRNDANPDGDIEITFIGLAPGEKLEEELFLDGSEKPTAHRKIFRVKESSLSEIEMASTLRSLRHALAAGDEALLLDIVARRIESFDAGTRPTTVVPTPASDLRALGASDPTPA</sequence>
<dbReference type="Pfam" id="PF13727">
    <property type="entry name" value="CoA_binding_3"/>
    <property type="match status" value="1"/>
</dbReference>
<dbReference type="AlphaFoldDB" id="A0A2Y9C185"/>
<evidence type="ECO:0000313" key="8">
    <source>
        <dbReference type="Proteomes" id="UP000251571"/>
    </source>
</evidence>
<feature type="transmembrane region" description="Helical" evidence="3">
    <location>
        <begin position="81"/>
        <end position="107"/>
    </location>
</feature>
<evidence type="ECO:0000256" key="2">
    <source>
        <dbReference type="SAM" id="MobiDB-lite"/>
    </source>
</evidence>
<evidence type="ECO:0000313" key="7">
    <source>
        <dbReference type="Proteomes" id="UP000245839"/>
    </source>
</evidence>
<dbReference type="Proteomes" id="UP000251571">
    <property type="component" value="Unassembled WGS sequence"/>
</dbReference>
<accession>A0A2Y9C185</accession>
<dbReference type="EMBL" id="QGDJ01000006">
    <property type="protein sequence ID" value="PWJ17439.1"/>
    <property type="molecule type" value="Genomic_DNA"/>
</dbReference>
<dbReference type="InterPro" id="IPR051203">
    <property type="entry name" value="Polysaccharide_Synthase-Rel"/>
</dbReference>
<dbReference type="EMBL" id="UETC01000006">
    <property type="protein sequence ID" value="SSA47502.1"/>
    <property type="molecule type" value="Genomic_DNA"/>
</dbReference>
<dbReference type="CDD" id="cd05237">
    <property type="entry name" value="UDP_invert_4-6DH_SDR_e"/>
    <property type="match status" value="1"/>
</dbReference>
<gene>
    <name evidence="5" type="ORF">BCF38_10649</name>
    <name evidence="6" type="ORF">SAMN05421539_10649</name>
</gene>
<dbReference type="PANTHER" id="PTHR43318">
    <property type="entry name" value="UDP-N-ACETYLGLUCOSAMINE 4,6-DEHYDRATASE"/>
    <property type="match status" value="1"/>
</dbReference>
<dbReference type="Gene3D" id="3.40.50.720">
    <property type="entry name" value="NAD(P)-binding Rossmann-like Domain"/>
    <property type="match status" value="2"/>
</dbReference>
<evidence type="ECO:0000313" key="5">
    <source>
        <dbReference type="EMBL" id="PWJ17439.1"/>
    </source>
</evidence>
<keyword evidence="3" id="KW-0472">Membrane</keyword>
<evidence type="ECO:0000256" key="1">
    <source>
        <dbReference type="ARBA" id="ARBA00007430"/>
    </source>
</evidence>
<feature type="transmembrane region" description="Helical" evidence="3">
    <location>
        <begin position="15"/>
        <end position="36"/>
    </location>
</feature>
<feature type="transmembrane region" description="Helical" evidence="3">
    <location>
        <begin position="113"/>
        <end position="138"/>
    </location>
</feature>
<keyword evidence="3" id="KW-1133">Transmembrane helix</keyword>
<comment type="similarity">
    <text evidence="1">Belongs to the polysaccharide synthase family.</text>
</comment>
<dbReference type="SUPFAM" id="SSF51735">
    <property type="entry name" value="NAD(P)-binding Rossmann-fold domains"/>
    <property type="match status" value="1"/>
</dbReference>
<dbReference type="RefSeq" id="WP_109564876.1">
    <property type="nucleotide sequence ID" value="NZ_QGDJ01000006.1"/>
</dbReference>
<dbReference type="Proteomes" id="UP000245839">
    <property type="component" value="Unassembled WGS sequence"/>
</dbReference>
<dbReference type="SUPFAM" id="SSF53335">
    <property type="entry name" value="S-adenosyl-L-methionine-dependent methyltransferases"/>
    <property type="match status" value="1"/>
</dbReference>
<dbReference type="InterPro" id="IPR036291">
    <property type="entry name" value="NAD(P)-bd_dom_sf"/>
</dbReference>
<dbReference type="Pfam" id="PF02719">
    <property type="entry name" value="Polysacc_synt_2"/>
    <property type="match status" value="1"/>
</dbReference>
<dbReference type="PANTHER" id="PTHR43318:SF1">
    <property type="entry name" value="POLYSACCHARIDE BIOSYNTHESIS PROTEIN EPSC-RELATED"/>
    <property type="match status" value="1"/>
</dbReference>
<feature type="domain" description="Polysaccharide biosynthesis protein CapD-like" evidence="4">
    <location>
        <begin position="284"/>
        <end position="578"/>
    </location>
</feature>
<dbReference type="InterPro" id="IPR003869">
    <property type="entry name" value="Polysac_CapD-like"/>
</dbReference>
<keyword evidence="7" id="KW-1185">Reference proteome</keyword>
<evidence type="ECO:0000259" key="4">
    <source>
        <dbReference type="Pfam" id="PF02719"/>
    </source>
</evidence>
<feature type="transmembrane region" description="Helical" evidence="3">
    <location>
        <begin position="48"/>
        <end position="69"/>
    </location>
</feature>
<keyword evidence="3" id="KW-0812">Transmembrane</keyword>